<dbReference type="Pfam" id="PF02518">
    <property type="entry name" value="HATPase_c"/>
    <property type="match status" value="1"/>
</dbReference>
<dbReference type="PROSITE" id="PS50109">
    <property type="entry name" value="HIS_KIN"/>
    <property type="match status" value="1"/>
</dbReference>
<evidence type="ECO:0000256" key="8">
    <source>
        <dbReference type="ARBA" id="ARBA00023012"/>
    </source>
</evidence>
<dbReference type="Gene3D" id="3.30.565.10">
    <property type="entry name" value="Histidine kinase-like ATPase, C-terminal domain"/>
    <property type="match status" value="1"/>
</dbReference>
<dbReference type="PANTHER" id="PTHR43065:SF10">
    <property type="entry name" value="PEROXIDE STRESS-ACTIVATED HISTIDINE KINASE MAK3"/>
    <property type="match status" value="1"/>
</dbReference>
<dbReference type="RefSeq" id="WP_343798425.1">
    <property type="nucleotide sequence ID" value="NZ_BAAADJ010000019.1"/>
</dbReference>
<evidence type="ECO:0000256" key="5">
    <source>
        <dbReference type="ARBA" id="ARBA00022741"/>
    </source>
</evidence>
<keyword evidence="11" id="KW-1185">Reference proteome</keyword>
<dbReference type="Pfam" id="PF00512">
    <property type="entry name" value="HisKA"/>
    <property type="match status" value="1"/>
</dbReference>
<dbReference type="InterPro" id="IPR005467">
    <property type="entry name" value="His_kinase_dom"/>
</dbReference>
<keyword evidence="7" id="KW-0067">ATP-binding</keyword>
<dbReference type="InterPro" id="IPR003594">
    <property type="entry name" value="HATPase_dom"/>
</dbReference>
<accession>A0ABN0W7V6</accession>
<dbReference type="Gene3D" id="1.10.490.70">
    <property type="entry name" value="Histidine kinase N-terminal domain"/>
    <property type="match status" value="1"/>
</dbReference>
<comment type="caution">
    <text evidence="10">The sequence shown here is derived from an EMBL/GenBank/DDBJ whole genome shotgun (WGS) entry which is preliminary data.</text>
</comment>
<gene>
    <name evidence="10" type="ORF">GCM10008967_18480</name>
</gene>
<keyword evidence="3" id="KW-0597">Phosphoprotein</keyword>
<keyword evidence="5" id="KW-0547">Nucleotide-binding</keyword>
<organism evidence="10 11">
    <name type="scientific">Bacillus carboniphilus</name>
    <dbReference type="NCBI Taxonomy" id="86663"/>
    <lineage>
        <taxon>Bacteria</taxon>
        <taxon>Bacillati</taxon>
        <taxon>Bacillota</taxon>
        <taxon>Bacilli</taxon>
        <taxon>Bacillales</taxon>
        <taxon>Bacillaceae</taxon>
        <taxon>Bacillus</taxon>
    </lineage>
</organism>
<feature type="domain" description="Histidine kinase" evidence="9">
    <location>
        <begin position="167"/>
        <end position="373"/>
    </location>
</feature>
<dbReference type="PANTHER" id="PTHR43065">
    <property type="entry name" value="SENSOR HISTIDINE KINASE"/>
    <property type="match status" value="1"/>
</dbReference>
<evidence type="ECO:0000256" key="3">
    <source>
        <dbReference type="ARBA" id="ARBA00022553"/>
    </source>
</evidence>
<protein>
    <recommendedName>
        <fullName evidence="2">histidine kinase</fullName>
        <ecNumber evidence="2">2.7.13.3</ecNumber>
    </recommendedName>
</protein>
<dbReference type="InterPro" id="IPR018984">
    <property type="entry name" value="Histidine_kinase_N"/>
</dbReference>
<dbReference type="EMBL" id="BAAADJ010000019">
    <property type="protein sequence ID" value="GAA0328288.1"/>
    <property type="molecule type" value="Genomic_DNA"/>
</dbReference>
<dbReference type="CDD" id="cd00082">
    <property type="entry name" value="HisKA"/>
    <property type="match status" value="1"/>
</dbReference>
<dbReference type="InterPro" id="IPR036097">
    <property type="entry name" value="HisK_dim/P_sf"/>
</dbReference>
<evidence type="ECO:0000313" key="10">
    <source>
        <dbReference type="EMBL" id="GAA0328288.1"/>
    </source>
</evidence>
<dbReference type="SMART" id="SM00387">
    <property type="entry name" value="HATPase_c"/>
    <property type="match status" value="1"/>
</dbReference>
<dbReference type="SUPFAM" id="SSF47384">
    <property type="entry name" value="Homodimeric domain of signal transducing histidine kinase"/>
    <property type="match status" value="1"/>
</dbReference>
<keyword evidence="6 10" id="KW-0418">Kinase</keyword>
<evidence type="ECO:0000256" key="1">
    <source>
        <dbReference type="ARBA" id="ARBA00000085"/>
    </source>
</evidence>
<name>A0ABN0W7V6_9BACI</name>
<reference evidence="10 11" key="1">
    <citation type="journal article" date="2019" name="Int. J. Syst. Evol. Microbiol.">
        <title>The Global Catalogue of Microorganisms (GCM) 10K type strain sequencing project: providing services to taxonomists for standard genome sequencing and annotation.</title>
        <authorList>
            <consortium name="The Broad Institute Genomics Platform"/>
            <consortium name="The Broad Institute Genome Sequencing Center for Infectious Disease"/>
            <person name="Wu L."/>
            <person name="Ma J."/>
        </authorList>
    </citation>
    <scope>NUCLEOTIDE SEQUENCE [LARGE SCALE GENOMIC DNA]</scope>
    <source>
        <strain evidence="10 11">JCM 9731</strain>
    </source>
</reference>
<evidence type="ECO:0000313" key="11">
    <source>
        <dbReference type="Proteomes" id="UP001500782"/>
    </source>
</evidence>
<evidence type="ECO:0000256" key="4">
    <source>
        <dbReference type="ARBA" id="ARBA00022679"/>
    </source>
</evidence>
<proteinExistence type="predicted"/>
<comment type="catalytic activity">
    <reaction evidence="1">
        <text>ATP + protein L-histidine = ADP + protein N-phospho-L-histidine.</text>
        <dbReference type="EC" id="2.7.13.3"/>
    </reaction>
</comment>
<dbReference type="Proteomes" id="UP001500782">
    <property type="component" value="Unassembled WGS sequence"/>
</dbReference>
<dbReference type="Pfam" id="PF09385">
    <property type="entry name" value="HisK_N"/>
    <property type="match status" value="1"/>
</dbReference>
<dbReference type="SUPFAM" id="SSF55874">
    <property type="entry name" value="ATPase domain of HSP90 chaperone/DNA topoisomerase II/histidine kinase"/>
    <property type="match status" value="1"/>
</dbReference>
<sequence>MIKTKLHIYENLELHKETLLERWDKKALKSPTDPNPERVLLNGETMFLFLQESIMTPIDKMEPKIERLAKRVAEERVQAGINMGDFIYNVSMGRTEIFNHLFKIDDNENREHIQVIFENMNQCFDQFMFHAVNHYAKLKDRIIEEKNSFINQSHKDRLTLLGQMTSSFIHEFRNPLTSIQGFVQLLRSDYKNVPYLDIIASEIEQLNFRISQFLLLSKKELIGKEKSTVFLHELFEELITFLYPSLLSAKVEIEKEILEDITIYGYIDELRQVFMNILFNAIDVLQNHRKDPKIQILTSKKENNIVIELTNNGPTIPPELLRTIFEPFVTTKQLGTGLGLFVCKEIIERHKGTLECFSNEEETTFRVMLPLIKQ</sequence>
<dbReference type="InterPro" id="IPR004358">
    <property type="entry name" value="Sig_transdc_His_kin-like_C"/>
</dbReference>
<dbReference type="Gene3D" id="1.10.287.130">
    <property type="match status" value="1"/>
</dbReference>
<evidence type="ECO:0000256" key="2">
    <source>
        <dbReference type="ARBA" id="ARBA00012438"/>
    </source>
</evidence>
<dbReference type="EC" id="2.7.13.3" evidence="2"/>
<evidence type="ECO:0000259" key="9">
    <source>
        <dbReference type="PROSITE" id="PS50109"/>
    </source>
</evidence>
<keyword evidence="4" id="KW-0808">Transferase</keyword>
<evidence type="ECO:0000256" key="6">
    <source>
        <dbReference type="ARBA" id="ARBA00022777"/>
    </source>
</evidence>
<dbReference type="GO" id="GO:0016301">
    <property type="term" value="F:kinase activity"/>
    <property type="evidence" value="ECO:0007669"/>
    <property type="project" value="UniProtKB-KW"/>
</dbReference>
<evidence type="ECO:0000256" key="7">
    <source>
        <dbReference type="ARBA" id="ARBA00022840"/>
    </source>
</evidence>
<dbReference type="SMART" id="SM00388">
    <property type="entry name" value="HisKA"/>
    <property type="match status" value="1"/>
</dbReference>
<dbReference type="InterPro" id="IPR003661">
    <property type="entry name" value="HisK_dim/P_dom"/>
</dbReference>
<dbReference type="InterPro" id="IPR036890">
    <property type="entry name" value="HATPase_C_sf"/>
</dbReference>
<keyword evidence="8" id="KW-0902">Two-component regulatory system</keyword>
<dbReference type="PRINTS" id="PR00344">
    <property type="entry name" value="BCTRLSENSOR"/>
</dbReference>